<evidence type="ECO:0000259" key="11">
    <source>
        <dbReference type="PROSITE" id="PS50883"/>
    </source>
</evidence>
<evidence type="ECO:0000256" key="5">
    <source>
        <dbReference type="ARBA" id="ARBA00022692"/>
    </source>
</evidence>
<comment type="subcellular location">
    <subcellularLocation>
        <location evidence="1">Cell membrane</location>
        <topology evidence="1">Multi-pass membrane protein</topology>
    </subcellularLocation>
</comment>
<dbReference type="InterPro" id="IPR001633">
    <property type="entry name" value="EAL_dom"/>
</dbReference>
<proteinExistence type="predicted"/>
<evidence type="ECO:0000256" key="2">
    <source>
        <dbReference type="ARBA" id="ARBA00012282"/>
    </source>
</evidence>
<feature type="domain" description="EAL" evidence="11">
    <location>
        <begin position="259"/>
        <end position="511"/>
    </location>
</feature>
<dbReference type="EMBL" id="CP133838">
    <property type="protein sequence ID" value="WMY76105.1"/>
    <property type="molecule type" value="Genomic_DNA"/>
</dbReference>
<organism evidence="12 13">
    <name type="scientific">Buttiauxella selenatireducens</name>
    <dbReference type="NCBI Taxonomy" id="3073902"/>
    <lineage>
        <taxon>Bacteria</taxon>
        <taxon>Pseudomonadati</taxon>
        <taxon>Pseudomonadota</taxon>
        <taxon>Gammaproteobacteria</taxon>
        <taxon>Enterobacterales</taxon>
        <taxon>Enterobacteriaceae</taxon>
        <taxon>Buttiauxella</taxon>
    </lineage>
</organism>
<keyword evidence="3" id="KW-1003">Cell membrane</keyword>
<evidence type="ECO:0000313" key="12">
    <source>
        <dbReference type="EMBL" id="WMY76105.1"/>
    </source>
</evidence>
<dbReference type="CDD" id="cd01948">
    <property type="entry name" value="EAL"/>
    <property type="match status" value="1"/>
</dbReference>
<comment type="catalytic activity">
    <reaction evidence="9">
        <text>3',3'-c-di-GMP + H2O = 5'-phosphoguanylyl(3'-&gt;5')guanosine + H(+)</text>
        <dbReference type="Rhea" id="RHEA:24902"/>
        <dbReference type="ChEBI" id="CHEBI:15377"/>
        <dbReference type="ChEBI" id="CHEBI:15378"/>
        <dbReference type="ChEBI" id="CHEBI:58754"/>
        <dbReference type="ChEBI" id="CHEBI:58805"/>
        <dbReference type="EC" id="3.1.4.52"/>
    </reaction>
</comment>
<dbReference type="InterPro" id="IPR050706">
    <property type="entry name" value="Cyclic-di-GMP_PDE-like"/>
</dbReference>
<dbReference type="InterPro" id="IPR035919">
    <property type="entry name" value="EAL_sf"/>
</dbReference>
<evidence type="ECO:0000256" key="9">
    <source>
        <dbReference type="ARBA" id="ARBA00034290"/>
    </source>
</evidence>
<dbReference type="Pfam" id="PF00563">
    <property type="entry name" value="EAL"/>
    <property type="match status" value="1"/>
</dbReference>
<keyword evidence="5 10" id="KW-0812">Transmembrane</keyword>
<sequence>MPFGMLKKRQFKHRLVRAILVGSLCILLGAISTIGQTTSNLKRTTLMRMAHAQRLAEGALDSANQAATAVIEDLGKECLSPVLLQLRMQVAYFQTVRSVNLVQGNQIYCSSLYGHYAEEINFDSYTDGTLYLVNDNRVKKDQKLIIYRKVVGKDSIVVRLYGDHILSELSVLSIDLPLGLIVGQQQWQHQQTPSTPLISPDMPGYMELPSTHYPFKIVAAISPANYLSYIWYFSRFSLIAWVLLSVIVGFAVFRWSGRTISPEYELRQALENQEFIPYIQPVVSGHLMRETGCEVLMRWAHPTMGIIPPDNFIPMAENCNLIIPMTQALMTQVRKQFAPMAQLLPKDYHFAFNITASHFRDFNLVEDCRAFINAFGDNPIKLVLELTERELLVIDEVTERLVNELHKLGVMIAIDDFGTGNSSLKYLQHIKVDALKIDKSFISKIGIDTHSVHIVDNIIDLAARLHLQTVAEGVENEEQASYLKARNVTFLQGYLYGKPVPMEDFALQFYD</sequence>
<evidence type="ECO:0000256" key="1">
    <source>
        <dbReference type="ARBA" id="ARBA00004651"/>
    </source>
</evidence>
<dbReference type="SUPFAM" id="SSF141868">
    <property type="entry name" value="EAL domain-like"/>
    <property type="match status" value="1"/>
</dbReference>
<evidence type="ECO:0000256" key="4">
    <source>
        <dbReference type="ARBA" id="ARBA00022636"/>
    </source>
</evidence>
<evidence type="ECO:0000256" key="6">
    <source>
        <dbReference type="ARBA" id="ARBA00022801"/>
    </source>
</evidence>
<dbReference type="Proteomes" id="UP001246690">
    <property type="component" value="Chromosome"/>
</dbReference>
<protein>
    <recommendedName>
        <fullName evidence="2">cyclic-guanylate-specific phosphodiesterase</fullName>
        <ecNumber evidence="2">3.1.4.52</ecNumber>
    </recommendedName>
</protein>
<feature type="transmembrane region" description="Helical" evidence="10">
    <location>
        <begin position="229"/>
        <end position="253"/>
    </location>
</feature>
<keyword evidence="4" id="KW-0973">c-di-GMP</keyword>
<accession>A0ABY9SF28</accession>
<evidence type="ECO:0000256" key="3">
    <source>
        <dbReference type="ARBA" id="ARBA00022475"/>
    </source>
</evidence>
<evidence type="ECO:0000256" key="8">
    <source>
        <dbReference type="ARBA" id="ARBA00023136"/>
    </source>
</evidence>
<dbReference type="EC" id="3.1.4.52" evidence="2"/>
<keyword evidence="6" id="KW-0378">Hydrolase</keyword>
<dbReference type="InterPro" id="IPR024744">
    <property type="entry name" value="CSS-motif_dom"/>
</dbReference>
<dbReference type="SMART" id="SM00052">
    <property type="entry name" value="EAL"/>
    <property type="match status" value="1"/>
</dbReference>
<dbReference type="PANTHER" id="PTHR33121">
    <property type="entry name" value="CYCLIC DI-GMP PHOSPHODIESTERASE PDEF"/>
    <property type="match status" value="1"/>
</dbReference>
<keyword evidence="13" id="KW-1185">Reference proteome</keyword>
<name>A0ABY9SF28_9ENTR</name>
<dbReference type="PROSITE" id="PS50883">
    <property type="entry name" value="EAL"/>
    <property type="match status" value="1"/>
</dbReference>
<dbReference type="Pfam" id="PF12792">
    <property type="entry name" value="CSS-motif"/>
    <property type="match status" value="1"/>
</dbReference>
<keyword evidence="8 10" id="KW-0472">Membrane</keyword>
<evidence type="ECO:0000256" key="10">
    <source>
        <dbReference type="SAM" id="Phobius"/>
    </source>
</evidence>
<keyword evidence="7 10" id="KW-1133">Transmembrane helix</keyword>
<dbReference type="PANTHER" id="PTHR33121:SF80">
    <property type="entry name" value="CYCLIC DI-GMP PHOSPHODIESTERASE PDEL"/>
    <property type="match status" value="1"/>
</dbReference>
<reference evidence="12 13" key="1">
    <citation type="submission" date="2023-09" db="EMBL/GenBank/DDBJ databases">
        <title>Buttiauxella selenatireducens sp. nov., isolated from the rhizosphere of Cardamine hupingshanesis.</title>
        <authorList>
            <person name="Zhang S."/>
            <person name="Xu Z."/>
            <person name="Wang H."/>
            <person name="Guo Y."/>
        </authorList>
    </citation>
    <scope>NUCLEOTIDE SEQUENCE [LARGE SCALE GENOMIC DNA]</scope>
    <source>
        <strain evidence="12 13">R73</strain>
    </source>
</reference>
<dbReference type="Gene3D" id="3.20.20.450">
    <property type="entry name" value="EAL domain"/>
    <property type="match status" value="1"/>
</dbReference>
<evidence type="ECO:0000313" key="13">
    <source>
        <dbReference type="Proteomes" id="UP001246690"/>
    </source>
</evidence>
<gene>
    <name evidence="12" type="ORF">RHD99_09320</name>
</gene>
<evidence type="ECO:0000256" key="7">
    <source>
        <dbReference type="ARBA" id="ARBA00022989"/>
    </source>
</evidence>
<dbReference type="RefSeq" id="WP_309878535.1">
    <property type="nucleotide sequence ID" value="NZ_CP133838.1"/>
</dbReference>